<dbReference type="Proteomes" id="UP000004217">
    <property type="component" value="Unassembled WGS sequence"/>
</dbReference>
<dbReference type="PANTHER" id="PTHR43406">
    <property type="entry name" value="TRYPTOPHAN SYNTHASE, ALPHA CHAIN"/>
    <property type="match status" value="1"/>
</dbReference>
<comment type="function">
    <text evidence="1 9">The alpha subunit is responsible for the aldol cleavage of indoleglycerol phosphate to indole and glyceraldehyde 3-phosphate.</text>
</comment>
<evidence type="ECO:0000256" key="6">
    <source>
        <dbReference type="ARBA" id="ARBA00023141"/>
    </source>
</evidence>
<evidence type="ECO:0000313" key="11">
    <source>
        <dbReference type="EMBL" id="EGX61755.1"/>
    </source>
</evidence>
<dbReference type="AlphaFoldDB" id="G2G3K9"/>
<evidence type="ECO:0000256" key="2">
    <source>
        <dbReference type="ARBA" id="ARBA00004733"/>
    </source>
</evidence>
<dbReference type="OrthoDB" id="9804578at2"/>
<dbReference type="PATRIC" id="fig|700597.3.peg.55"/>
<dbReference type="CDD" id="cd04724">
    <property type="entry name" value="Tryptophan_synthase_alpha"/>
    <property type="match status" value="1"/>
</dbReference>
<sequence>MTLTPGPAAFDRAFRTARAARRAAFAAYYPVGFPTVEQSLVNLQALAQHADVVEVGLPFSDPVLDGPTIQQATRQALDAGFRMKDLFTAVRAIRTATRAAVLVMTYWQPVADQADRFAAELAEAGAAGALIPDLPLEEAGPWLAAARRHGLHAVPLAPPTASDERLARICAAASGMIYAPATSGVTGHTGPLAPDLPAFVDRLRAYTRLPISVGIGISNAEQAHQAAEYADGVVVGSALLRHIQANPGPDGIRAALTLARDLALGVRRLPGAA</sequence>
<name>G2G3K9_9ACTN</name>
<evidence type="ECO:0000256" key="4">
    <source>
        <dbReference type="ARBA" id="ARBA00022605"/>
    </source>
</evidence>
<dbReference type="InterPro" id="IPR002028">
    <property type="entry name" value="Trp_synthase_suA"/>
</dbReference>
<evidence type="ECO:0000256" key="10">
    <source>
        <dbReference type="RuleBase" id="RU003662"/>
    </source>
</evidence>
<gene>
    <name evidence="9" type="primary">trpA</name>
    <name evidence="11" type="ORF">SZN_00300</name>
</gene>
<evidence type="ECO:0000256" key="5">
    <source>
        <dbReference type="ARBA" id="ARBA00022822"/>
    </source>
</evidence>
<dbReference type="InterPro" id="IPR013785">
    <property type="entry name" value="Aldolase_TIM"/>
</dbReference>
<dbReference type="GO" id="GO:0005829">
    <property type="term" value="C:cytosol"/>
    <property type="evidence" value="ECO:0007669"/>
    <property type="project" value="TreeGrafter"/>
</dbReference>
<evidence type="ECO:0000256" key="3">
    <source>
        <dbReference type="ARBA" id="ARBA00011270"/>
    </source>
</evidence>
<dbReference type="Gene3D" id="3.20.20.70">
    <property type="entry name" value="Aldolase class I"/>
    <property type="match status" value="1"/>
</dbReference>
<evidence type="ECO:0000256" key="7">
    <source>
        <dbReference type="ARBA" id="ARBA00023239"/>
    </source>
</evidence>
<keyword evidence="5 9" id="KW-0822">Tryptophan biosynthesis</keyword>
<dbReference type="NCBIfam" id="TIGR00262">
    <property type="entry name" value="trpA"/>
    <property type="match status" value="1"/>
</dbReference>
<dbReference type="EC" id="4.2.1.20" evidence="9"/>
<keyword evidence="4 9" id="KW-0028">Amino-acid biosynthesis</keyword>
<comment type="catalytic activity">
    <reaction evidence="8 9">
        <text>(1S,2R)-1-C-(indol-3-yl)glycerol 3-phosphate + L-serine = D-glyceraldehyde 3-phosphate + L-tryptophan + H2O</text>
        <dbReference type="Rhea" id="RHEA:10532"/>
        <dbReference type="ChEBI" id="CHEBI:15377"/>
        <dbReference type="ChEBI" id="CHEBI:33384"/>
        <dbReference type="ChEBI" id="CHEBI:57912"/>
        <dbReference type="ChEBI" id="CHEBI:58866"/>
        <dbReference type="ChEBI" id="CHEBI:59776"/>
        <dbReference type="EC" id="4.2.1.20"/>
    </reaction>
</comment>
<comment type="pathway">
    <text evidence="2 9">Amino-acid biosynthesis; L-tryptophan biosynthesis; L-tryptophan from chorismate: step 5/5.</text>
</comment>
<keyword evidence="7 9" id="KW-0456">Lyase</keyword>
<dbReference type="InterPro" id="IPR018204">
    <property type="entry name" value="Trp_synthase_alpha_AS"/>
</dbReference>
<protein>
    <recommendedName>
        <fullName evidence="9">Tryptophan synthase alpha chain</fullName>
        <ecNumber evidence="9">4.2.1.20</ecNumber>
    </recommendedName>
</protein>
<feature type="active site" description="Proton acceptor" evidence="9">
    <location>
        <position position="54"/>
    </location>
</feature>
<comment type="subunit">
    <text evidence="3 9">Tetramer of two alpha and two beta chains.</text>
</comment>
<reference evidence="11 12" key="1">
    <citation type="submission" date="2011-08" db="EMBL/GenBank/DDBJ databases">
        <authorList>
            <person name="Lin Y."/>
            <person name="Hao X."/>
            <person name="Johnstone L."/>
            <person name="Miller S.J."/>
            <person name="Wei G."/>
            <person name="Rensing C."/>
        </authorList>
    </citation>
    <scope>NUCLEOTIDE SEQUENCE [LARGE SCALE GENOMIC DNA]</scope>
    <source>
        <strain evidence="11 12">K42</strain>
    </source>
</reference>
<dbReference type="PANTHER" id="PTHR43406:SF1">
    <property type="entry name" value="TRYPTOPHAN SYNTHASE ALPHA CHAIN, CHLOROPLASTIC"/>
    <property type="match status" value="1"/>
</dbReference>
<accession>G2G3K9</accession>
<evidence type="ECO:0000256" key="1">
    <source>
        <dbReference type="ARBA" id="ARBA00003365"/>
    </source>
</evidence>
<comment type="similarity">
    <text evidence="9 10">Belongs to the TrpA family.</text>
</comment>
<feature type="active site" description="Proton acceptor" evidence="9">
    <location>
        <position position="65"/>
    </location>
</feature>
<dbReference type="GO" id="GO:0004834">
    <property type="term" value="F:tryptophan synthase activity"/>
    <property type="evidence" value="ECO:0007669"/>
    <property type="project" value="UniProtKB-UniRule"/>
</dbReference>
<dbReference type="FunFam" id="3.20.20.70:FF:000037">
    <property type="entry name" value="Tryptophan synthase alpha chain"/>
    <property type="match status" value="1"/>
</dbReference>
<evidence type="ECO:0000256" key="9">
    <source>
        <dbReference type="HAMAP-Rule" id="MF_00131"/>
    </source>
</evidence>
<dbReference type="RefSeq" id="WP_007490420.1">
    <property type="nucleotide sequence ID" value="NZ_AGBF01000001.1"/>
</dbReference>
<evidence type="ECO:0000313" key="12">
    <source>
        <dbReference type="Proteomes" id="UP000004217"/>
    </source>
</evidence>
<proteinExistence type="inferred from homology"/>
<dbReference type="EMBL" id="AGBF01000001">
    <property type="protein sequence ID" value="EGX61755.1"/>
    <property type="molecule type" value="Genomic_DNA"/>
</dbReference>
<dbReference type="SUPFAM" id="SSF51366">
    <property type="entry name" value="Ribulose-phoshate binding barrel"/>
    <property type="match status" value="1"/>
</dbReference>
<dbReference type="InterPro" id="IPR011060">
    <property type="entry name" value="RibuloseP-bd_barrel"/>
</dbReference>
<evidence type="ECO:0000256" key="8">
    <source>
        <dbReference type="ARBA" id="ARBA00049047"/>
    </source>
</evidence>
<dbReference type="UniPathway" id="UPA00035">
    <property type="reaction ID" value="UER00044"/>
</dbReference>
<keyword evidence="12" id="KW-1185">Reference proteome</keyword>
<keyword evidence="6 9" id="KW-0057">Aromatic amino acid biosynthesis</keyword>
<dbReference type="Pfam" id="PF00290">
    <property type="entry name" value="Trp_syntA"/>
    <property type="match status" value="1"/>
</dbReference>
<comment type="caution">
    <text evidence="11">The sequence shown here is derived from an EMBL/GenBank/DDBJ whole genome shotgun (WGS) entry which is preliminary data.</text>
</comment>
<dbReference type="HAMAP" id="MF_00131">
    <property type="entry name" value="Trp_synth_alpha"/>
    <property type="match status" value="1"/>
</dbReference>
<dbReference type="PROSITE" id="PS00167">
    <property type="entry name" value="TRP_SYNTHASE_ALPHA"/>
    <property type="match status" value="1"/>
</dbReference>
<organism evidence="11 12">
    <name type="scientific">Streptomyces zinciresistens K42</name>
    <dbReference type="NCBI Taxonomy" id="700597"/>
    <lineage>
        <taxon>Bacteria</taxon>
        <taxon>Bacillati</taxon>
        <taxon>Actinomycetota</taxon>
        <taxon>Actinomycetes</taxon>
        <taxon>Kitasatosporales</taxon>
        <taxon>Streptomycetaceae</taxon>
        <taxon>Streptomyces</taxon>
    </lineage>
</organism>